<dbReference type="AlphaFoldDB" id="A0A0D1Y1D8"/>
<sequence length="372" mass="41109">MARILISGYYGFDNAGDDTVLYGIISSLTKHMPDAELAVLSNTPAETQALFGIPAFNRWRMGAIVNQLQKSDLLVMGGGSLLQDATSPRSVIYYLGIVMIAKMLGKPVIFYAQGIGPITKAISKRLIRMIVNRVDVITVRDEQSGEDLKSLGVKNAPIYVTADPAVTINSNQVDISFGQGVIQKYKPDTKKPIMAISVRAWKNEQQYKKIIAQFADEALRRGWEVFFLPMQNPADLAPSLDIVKQMSEPGAVVIEEKMNFKQIFSFIGASQFILGMRLHSVILAAVMNIPFAGISYDPKMDRFVQRLDMTSAGHIKDLEYNSLLANIEPLLADLPGAQEKIRRNIGTLVQEAEKSSLLAIELLKSSQQNNKT</sequence>
<dbReference type="GeneID" id="42304640"/>
<reference evidence="3 5" key="2">
    <citation type="submission" date="2016-10" db="EMBL/GenBank/DDBJ databases">
        <authorList>
            <person name="de Groot N.N."/>
        </authorList>
    </citation>
    <scope>NUCLEOTIDE SEQUENCE [LARGE SCALE GENOMIC DNA]</scope>
    <source>
        <strain evidence="3 5">DSM 2895</strain>
    </source>
</reference>
<gene>
    <name evidence="2" type="ORF">AF333_05395</name>
    <name evidence="3" type="ORF">SAMN04487909_14751</name>
</gene>
<dbReference type="Proteomes" id="UP000182836">
    <property type="component" value="Unassembled WGS sequence"/>
</dbReference>
<dbReference type="OrthoDB" id="3199616at2"/>
<dbReference type="EMBL" id="FNED01000047">
    <property type="protein sequence ID" value="SDK29369.1"/>
    <property type="molecule type" value="Genomic_DNA"/>
</dbReference>
<reference evidence="2 4" key="1">
    <citation type="submission" date="2015-07" db="EMBL/GenBank/DDBJ databases">
        <title>Fjat-14205 dsm 2895.</title>
        <authorList>
            <person name="Liu B."/>
            <person name="Wang J."/>
            <person name="Zhu Y."/>
            <person name="Liu G."/>
            <person name="Chen Q."/>
            <person name="Chen Z."/>
            <person name="Lan J."/>
            <person name="Che J."/>
            <person name="Ge C."/>
            <person name="Shi H."/>
            <person name="Pan Z."/>
            <person name="Liu X."/>
        </authorList>
    </citation>
    <scope>NUCLEOTIDE SEQUENCE [LARGE SCALE GENOMIC DNA]</scope>
    <source>
        <strain evidence="2 4">DSM 2895</strain>
    </source>
</reference>
<organism evidence="2 4">
    <name type="scientific">Aneurinibacillus migulanus</name>
    <name type="common">Bacillus migulanus</name>
    <dbReference type="NCBI Taxonomy" id="47500"/>
    <lineage>
        <taxon>Bacteria</taxon>
        <taxon>Bacillati</taxon>
        <taxon>Bacillota</taxon>
        <taxon>Bacilli</taxon>
        <taxon>Bacillales</taxon>
        <taxon>Paenibacillaceae</taxon>
        <taxon>Aneurinibacillus group</taxon>
        <taxon>Aneurinibacillus</taxon>
    </lineage>
</organism>
<evidence type="ECO:0000313" key="5">
    <source>
        <dbReference type="Proteomes" id="UP000182836"/>
    </source>
</evidence>
<keyword evidence="2" id="KW-0808">Transferase</keyword>
<dbReference type="PANTHER" id="PTHR36836">
    <property type="entry name" value="COLANIC ACID BIOSYNTHESIS PROTEIN WCAK"/>
    <property type="match status" value="1"/>
</dbReference>
<evidence type="ECO:0000313" key="2">
    <source>
        <dbReference type="EMBL" id="KON95005.1"/>
    </source>
</evidence>
<evidence type="ECO:0000313" key="3">
    <source>
        <dbReference type="EMBL" id="SDK29369.1"/>
    </source>
</evidence>
<dbReference type="STRING" id="47500.AF333_05395"/>
<protein>
    <submittedName>
        <fullName evidence="2 3">Polysaccharide pyruvyl transferase</fullName>
    </submittedName>
</protein>
<evidence type="ECO:0000259" key="1">
    <source>
        <dbReference type="Pfam" id="PF04230"/>
    </source>
</evidence>
<accession>A0A0D1Y1D8</accession>
<dbReference type="PATRIC" id="fig|47500.12.peg.3914"/>
<proteinExistence type="predicted"/>
<dbReference type="NCBIfam" id="TIGR03609">
    <property type="entry name" value="S_layer_CsaB"/>
    <property type="match status" value="1"/>
</dbReference>
<evidence type="ECO:0000313" key="4">
    <source>
        <dbReference type="Proteomes" id="UP000037269"/>
    </source>
</evidence>
<keyword evidence="4" id="KW-1185">Reference proteome</keyword>
<dbReference type="PANTHER" id="PTHR36836:SF1">
    <property type="entry name" value="COLANIC ACID BIOSYNTHESIS PROTEIN WCAK"/>
    <property type="match status" value="1"/>
</dbReference>
<dbReference type="InterPro" id="IPR007345">
    <property type="entry name" value="Polysacch_pyruvyl_Trfase"/>
</dbReference>
<dbReference type="GO" id="GO:0016740">
    <property type="term" value="F:transferase activity"/>
    <property type="evidence" value="ECO:0007669"/>
    <property type="project" value="UniProtKB-KW"/>
</dbReference>
<dbReference type="Proteomes" id="UP000037269">
    <property type="component" value="Unassembled WGS sequence"/>
</dbReference>
<dbReference type="EMBL" id="LGUG01000004">
    <property type="protein sequence ID" value="KON95005.1"/>
    <property type="molecule type" value="Genomic_DNA"/>
</dbReference>
<dbReference type="Pfam" id="PF04230">
    <property type="entry name" value="PS_pyruv_trans"/>
    <property type="match status" value="1"/>
</dbReference>
<dbReference type="RefSeq" id="WP_043063160.1">
    <property type="nucleotide sequence ID" value="NZ_BJOA01000162.1"/>
</dbReference>
<dbReference type="InterPro" id="IPR019896">
    <property type="entry name" value="Polysacch_pyruvyl_Trfase_CsaB"/>
</dbReference>
<feature type="domain" description="Polysaccharide pyruvyl transferase" evidence="1">
    <location>
        <begin position="14"/>
        <end position="298"/>
    </location>
</feature>
<name>A0A0D1Y1D8_ANEMI</name>
<dbReference type="SUPFAM" id="SSF53756">
    <property type="entry name" value="UDP-Glycosyltransferase/glycogen phosphorylase"/>
    <property type="match status" value="1"/>
</dbReference>